<keyword evidence="1 2" id="KW-0812">Transmembrane</keyword>
<sequence length="359" mass="38187">MPAWAGGGGEGALMGEYLPGLIWLVVLLAANAFFVGAEFAVISARRSQIEPRAAAGGSAARTTLWAMEHATRMLAASQLGITVCSLVILNVSEPAIHHLIEGALGRGGLSPAAVTGVSFVVALALVTFLHVVFGEMVPKNIAFSVPDRAALVLAPPLVMVSRLVAPLISMLNWVANHMLRVFRVEPRDEAASAYTIDQVAVIVEESTREGTLVDDRGALSAALEFTSKHVADVEVPLDDLVPLPARPTPRDVQRAVAERGYSRYVLETADGVPTHYLHLKDVLDLGDAGVLDEPIPSDRFRELPVVEHGAALEEAFATIRARSAHLARVVAPGGSTTGVLFLEDIVEELVGEVRDATRK</sequence>
<dbReference type="EMBL" id="JAAMOZ010000004">
    <property type="protein sequence ID" value="NIH58534.1"/>
    <property type="molecule type" value="Genomic_DNA"/>
</dbReference>
<organism evidence="4 5">
    <name type="scientific">Brooklawnia cerclae</name>
    <dbReference type="NCBI Taxonomy" id="349934"/>
    <lineage>
        <taxon>Bacteria</taxon>
        <taxon>Bacillati</taxon>
        <taxon>Actinomycetota</taxon>
        <taxon>Actinomycetes</taxon>
        <taxon>Propionibacteriales</taxon>
        <taxon>Propionibacteriaceae</taxon>
        <taxon>Brooklawnia</taxon>
    </lineage>
</organism>
<dbReference type="Gene3D" id="3.10.580.10">
    <property type="entry name" value="CBS-domain"/>
    <property type="match status" value="1"/>
</dbReference>
<dbReference type="Proteomes" id="UP000749311">
    <property type="component" value="Unassembled WGS sequence"/>
</dbReference>
<protein>
    <submittedName>
        <fullName evidence="4">CBS domain containing-hemolysin-like protein</fullName>
    </submittedName>
</protein>
<feature type="transmembrane region" description="Helical" evidence="2">
    <location>
        <begin position="20"/>
        <end position="42"/>
    </location>
</feature>
<keyword evidence="5" id="KW-1185">Reference proteome</keyword>
<keyword evidence="1 2" id="KW-1133">Transmembrane helix</keyword>
<comment type="caution">
    <text evidence="4">The sequence shown here is derived from an EMBL/GenBank/DDBJ whole genome shotgun (WGS) entry which is preliminary data.</text>
</comment>
<evidence type="ECO:0000313" key="4">
    <source>
        <dbReference type="EMBL" id="NIH58534.1"/>
    </source>
</evidence>
<dbReference type="InterPro" id="IPR002550">
    <property type="entry name" value="CNNM"/>
</dbReference>
<evidence type="ECO:0000256" key="2">
    <source>
        <dbReference type="SAM" id="Phobius"/>
    </source>
</evidence>
<feature type="domain" description="CNNM transmembrane" evidence="3">
    <location>
        <begin position="13"/>
        <end position="216"/>
    </location>
</feature>
<dbReference type="SUPFAM" id="SSF54631">
    <property type="entry name" value="CBS-domain pair"/>
    <property type="match status" value="1"/>
</dbReference>
<gene>
    <name evidence="4" type="ORF">FB473_003231</name>
</gene>
<dbReference type="PANTHER" id="PTHR43099:SF5">
    <property type="entry name" value="HLYC_CORC FAMILY TRANSPORTER"/>
    <property type="match status" value="1"/>
</dbReference>
<reference evidence="4 5" key="1">
    <citation type="submission" date="2020-02" db="EMBL/GenBank/DDBJ databases">
        <title>Sequencing the genomes of 1000 actinobacteria strains.</title>
        <authorList>
            <person name="Klenk H.-P."/>
        </authorList>
    </citation>
    <scope>NUCLEOTIDE SEQUENCE [LARGE SCALE GENOMIC DNA]</scope>
    <source>
        <strain evidence="4 5">DSM 19609</strain>
    </source>
</reference>
<dbReference type="Pfam" id="PF01595">
    <property type="entry name" value="CNNM"/>
    <property type="match status" value="1"/>
</dbReference>
<evidence type="ECO:0000259" key="3">
    <source>
        <dbReference type="PROSITE" id="PS51846"/>
    </source>
</evidence>
<proteinExistence type="predicted"/>
<dbReference type="InterPro" id="IPR051676">
    <property type="entry name" value="UPF0053_domain"/>
</dbReference>
<accession>A0ABX0SJE6</accession>
<evidence type="ECO:0000313" key="5">
    <source>
        <dbReference type="Proteomes" id="UP000749311"/>
    </source>
</evidence>
<dbReference type="PROSITE" id="PS51846">
    <property type="entry name" value="CNNM"/>
    <property type="match status" value="1"/>
</dbReference>
<evidence type="ECO:0000256" key="1">
    <source>
        <dbReference type="PROSITE-ProRule" id="PRU01193"/>
    </source>
</evidence>
<dbReference type="RefSeq" id="WP_376837143.1">
    <property type="nucleotide sequence ID" value="NZ_JBHMBN010000003.1"/>
</dbReference>
<feature type="transmembrane region" description="Helical" evidence="2">
    <location>
        <begin position="112"/>
        <end position="133"/>
    </location>
</feature>
<keyword evidence="1 2" id="KW-0472">Membrane</keyword>
<dbReference type="PANTHER" id="PTHR43099">
    <property type="entry name" value="UPF0053 PROTEIN YRKA"/>
    <property type="match status" value="1"/>
</dbReference>
<name>A0ABX0SJE6_9ACTN</name>
<dbReference type="InterPro" id="IPR046342">
    <property type="entry name" value="CBS_dom_sf"/>
</dbReference>